<dbReference type="GeneID" id="78316301"/>
<evidence type="ECO:0000256" key="3">
    <source>
        <dbReference type="ARBA" id="ARBA00022980"/>
    </source>
</evidence>
<dbReference type="PANTHER" id="PTHR11655:SF14">
    <property type="entry name" value="LARGE RIBOSOMAL SUBUNIT PROTEIN UL6M"/>
    <property type="match status" value="1"/>
</dbReference>
<dbReference type="InterPro" id="IPR020040">
    <property type="entry name" value="Ribosomal_uL6_a/b-dom"/>
</dbReference>
<dbReference type="AlphaFoldDB" id="A0A1T4K507"/>
<dbReference type="GO" id="GO:0003735">
    <property type="term" value="F:structural constituent of ribosome"/>
    <property type="evidence" value="ECO:0007669"/>
    <property type="project" value="UniProtKB-UniRule"/>
</dbReference>
<dbReference type="PROSITE" id="PS00525">
    <property type="entry name" value="RIBOSOMAL_L6_1"/>
    <property type="match status" value="1"/>
</dbReference>
<dbReference type="EMBL" id="FUWG01000006">
    <property type="protein sequence ID" value="SJZ37417.1"/>
    <property type="molecule type" value="Genomic_DNA"/>
</dbReference>
<dbReference type="InterPro" id="IPR036789">
    <property type="entry name" value="Ribosomal_uL6-like_a/b-dom_sf"/>
</dbReference>
<dbReference type="InterPro" id="IPR000702">
    <property type="entry name" value="Ribosomal_uL6-like"/>
</dbReference>
<gene>
    <name evidence="5" type="primary">rplF</name>
    <name evidence="9" type="ORF">SAMN02745149_00999</name>
</gene>
<dbReference type="GO" id="GO:0019843">
    <property type="term" value="F:rRNA binding"/>
    <property type="evidence" value="ECO:0007669"/>
    <property type="project" value="UniProtKB-UniRule"/>
</dbReference>
<keyword evidence="3 5" id="KW-0689">Ribosomal protein</keyword>
<dbReference type="HAMAP" id="MF_01365_B">
    <property type="entry name" value="Ribosomal_uL6_B"/>
    <property type="match status" value="1"/>
</dbReference>
<dbReference type="PRINTS" id="PR00059">
    <property type="entry name" value="RIBOSOMALL6"/>
</dbReference>
<proteinExistence type="inferred from homology"/>
<dbReference type="GO" id="GO:0002181">
    <property type="term" value="P:cytoplasmic translation"/>
    <property type="evidence" value="ECO:0007669"/>
    <property type="project" value="TreeGrafter"/>
</dbReference>
<keyword evidence="10" id="KW-1185">Reference proteome</keyword>
<dbReference type="InterPro" id="IPR002358">
    <property type="entry name" value="Ribosomal_uL6_CS"/>
</dbReference>
<name>A0A1T4K507_TREPO</name>
<comment type="function">
    <text evidence="5 7">This protein binds to the 23S rRNA, and is important in its secondary structure. It is located near the subunit interface in the base of the L7/L12 stalk, and near the tRNA binding site of the peptidyltransferase center.</text>
</comment>
<comment type="subunit">
    <text evidence="5">Part of the 50S ribosomal subunit.</text>
</comment>
<dbReference type="RefSeq" id="WP_078932908.1">
    <property type="nucleotide sequence ID" value="NZ_FUWG01000006.1"/>
</dbReference>
<dbReference type="PIRSF" id="PIRSF002162">
    <property type="entry name" value="Ribosomal_L6"/>
    <property type="match status" value="1"/>
</dbReference>
<sequence>MSKLGKLPVVIPAGVTVTVADCVVTVKGPKGELKQDFSKDIKVEVKDGNVIVTPLNGEKQTGAFHGLYRNLINNMVVGVTTGFTKTLVITGVGYRAEVQGKMLMLNLGYSTDFYVVIPEGLTVTADPSGKVSISGIDKQLVGEFSSQIRKLRKPEPYKGKGIRYDNEVIRRKVGKTGVK</sequence>
<dbReference type="Gene3D" id="3.90.930.12">
    <property type="entry name" value="Ribosomal protein L6, alpha-beta domain"/>
    <property type="match status" value="2"/>
</dbReference>
<evidence type="ECO:0000256" key="6">
    <source>
        <dbReference type="RuleBase" id="RU003869"/>
    </source>
</evidence>
<evidence type="ECO:0000313" key="9">
    <source>
        <dbReference type="EMBL" id="SJZ37417.1"/>
    </source>
</evidence>
<dbReference type="FunFam" id="3.90.930.12:FF:000002">
    <property type="entry name" value="50S ribosomal protein L6"/>
    <property type="match status" value="1"/>
</dbReference>
<dbReference type="PANTHER" id="PTHR11655">
    <property type="entry name" value="60S/50S RIBOSOMAL PROTEIN L6/L9"/>
    <property type="match status" value="1"/>
</dbReference>
<dbReference type="STRING" id="261392.SAMN02745149_00999"/>
<reference evidence="9 10" key="1">
    <citation type="submission" date="2017-02" db="EMBL/GenBank/DDBJ databases">
        <authorList>
            <person name="Peterson S.W."/>
        </authorList>
    </citation>
    <scope>NUCLEOTIDE SEQUENCE [LARGE SCALE GENOMIC DNA]</scope>
    <source>
        <strain evidence="9 10">ATCC BAA-908</strain>
    </source>
</reference>
<feature type="domain" description="Large ribosomal subunit protein uL6 alpha-beta" evidence="8">
    <location>
        <begin position="91"/>
        <end position="164"/>
    </location>
</feature>
<dbReference type="InterPro" id="IPR019906">
    <property type="entry name" value="Ribosomal_uL6_bac-type"/>
</dbReference>
<keyword evidence="4 5" id="KW-0687">Ribonucleoprotein</keyword>
<accession>A0A1T4K507</accession>
<evidence type="ECO:0000313" key="10">
    <source>
        <dbReference type="Proteomes" id="UP000190423"/>
    </source>
</evidence>
<keyword evidence="1 5" id="KW-0699">rRNA-binding</keyword>
<dbReference type="SUPFAM" id="SSF56053">
    <property type="entry name" value="Ribosomal protein L6"/>
    <property type="match status" value="2"/>
</dbReference>
<evidence type="ECO:0000256" key="1">
    <source>
        <dbReference type="ARBA" id="ARBA00022730"/>
    </source>
</evidence>
<comment type="similarity">
    <text evidence="5 6">Belongs to the universal ribosomal protein uL6 family.</text>
</comment>
<evidence type="ECO:0000256" key="2">
    <source>
        <dbReference type="ARBA" id="ARBA00022884"/>
    </source>
</evidence>
<evidence type="ECO:0000256" key="4">
    <source>
        <dbReference type="ARBA" id="ARBA00023274"/>
    </source>
</evidence>
<evidence type="ECO:0000259" key="8">
    <source>
        <dbReference type="Pfam" id="PF00347"/>
    </source>
</evidence>
<keyword evidence="2 5" id="KW-0694">RNA-binding</keyword>
<evidence type="ECO:0000256" key="7">
    <source>
        <dbReference type="RuleBase" id="RU003870"/>
    </source>
</evidence>
<dbReference type="Proteomes" id="UP000190423">
    <property type="component" value="Unassembled WGS sequence"/>
</dbReference>
<protein>
    <recommendedName>
        <fullName evidence="5">Large ribosomal subunit protein uL6</fullName>
    </recommendedName>
</protein>
<evidence type="ECO:0000256" key="5">
    <source>
        <dbReference type="HAMAP-Rule" id="MF_01365"/>
    </source>
</evidence>
<dbReference type="Pfam" id="PF00347">
    <property type="entry name" value="Ribosomal_L6"/>
    <property type="match status" value="2"/>
</dbReference>
<dbReference type="GO" id="GO:0022625">
    <property type="term" value="C:cytosolic large ribosomal subunit"/>
    <property type="evidence" value="ECO:0007669"/>
    <property type="project" value="UniProtKB-UniRule"/>
</dbReference>
<dbReference type="NCBIfam" id="TIGR03654">
    <property type="entry name" value="L6_bact"/>
    <property type="match status" value="1"/>
</dbReference>
<dbReference type="OrthoDB" id="9805007at2"/>
<feature type="domain" description="Large ribosomal subunit protein uL6 alpha-beta" evidence="8">
    <location>
        <begin position="11"/>
        <end position="82"/>
    </location>
</feature>
<organism evidence="9 10">
    <name type="scientific">Treponema porcinum</name>
    <dbReference type="NCBI Taxonomy" id="261392"/>
    <lineage>
        <taxon>Bacteria</taxon>
        <taxon>Pseudomonadati</taxon>
        <taxon>Spirochaetota</taxon>
        <taxon>Spirochaetia</taxon>
        <taxon>Spirochaetales</taxon>
        <taxon>Treponemataceae</taxon>
        <taxon>Treponema</taxon>
    </lineage>
</organism>